<protein>
    <submittedName>
        <fullName evidence="2">Uncharacterized protein</fullName>
    </submittedName>
</protein>
<dbReference type="AlphaFoldDB" id="A0A498KH07"/>
<feature type="compositionally biased region" description="Polar residues" evidence="1">
    <location>
        <begin position="67"/>
        <end position="78"/>
    </location>
</feature>
<organism evidence="2 3">
    <name type="scientific">Malus domestica</name>
    <name type="common">Apple</name>
    <name type="synonym">Pyrus malus</name>
    <dbReference type="NCBI Taxonomy" id="3750"/>
    <lineage>
        <taxon>Eukaryota</taxon>
        <taxon>Viridiplantae</taxon>
        <taxon>Streptophyta</taxon>
        <taxon>Embryophyta</taxon>
        <taxon>Tracheophyta</taxon>
        <taxon>Spermatophyta</taxon>
        <taxon>Magnoliopsida</taxon>
        <taxon>eudicotyledons</taxon>
        <taxon>Gunneridae</taxon>
        <taxon>Pentapetalae</taxon>
        <taxon>rosids</taxon>
        <taxon>fabids</taxon>
        <taxon>Rosales</taxon>
        <taxon>Rosaceae</taxon>
        <taxon>Amygdaloideae</taxon>
        <taxon>Maleae</taxon>
        <taxon>Malus</taxon>
    </lineage>
</organism>
<dbReference type="PANTHER" id="PTHR35282">
    <property type="entry name" value="F5D14.24 PROTEIN"/>
    <property type="match status" value="1"/>
</dbReference>
<dbReference type="PANTHER" id="PTHR35282:SF2">
    <property type="entry name" value="F5D14.24 PROTEIN"/>
    <property type="match status" value="1"/>
</dbReference>
<evidence type="ECO:0000313" key="3">
    <source>
        <dbReference type="Proteomes" id="UP000290289"/>
    </source>
</evidence>
<sequence length="118" mass="13106">MSPQYTTHVVLDKYVTYLGYYRQNNRTPLCQTKQIRHFMDKAGLGKEAPEEVTRESLISISYSEPEKNLTSNLSSGKSNGEAIDADGEEKFRSELISISYAESPEVGGLPVTKGELKG</sequence>
<name>A0A498KH07_MALDO</name>
<reference evidence="2 3" key="1">
    <citation type="submission" date="2018-10" db="EMBL/GenBank/DDBJ databases">
        <title>A high-quality apple genome assembly.</title>
        <authorList>
            <person name="Hu J."/>
        </authorList>
    </citation>
    <scope>NUCLEOTIDE SEQUENCE [LARGE SCALE GENOMIC DNA]</scope>
    <source>
        <strain evidence="3">cv. HFTH1</strain>
        <tissue evidence="2">Young leaf</tissue>
    </source>
</reference>
<dbReference type="InterPro" id="IPR049198">
    <property type="entry name" value="DUF6865"/>
</dbReference>
<feature type="region of interest" description="Disordered" evidence="1">
    <location>
        <begin position="67"/>
        <end position="86"/>
    </location>
</feature>
<comment type="caution">
    <text evidence="2">The sequence shown here is derived from an EMBL/GenBank/DDBJ whole genome shotgun (WGS) entry which is preliminary data.</text>
</comment>
<evidence type="ECO:0000256" key="1">
    <source>
        <dbReference type="SAM" id="MobiDB-lite"/>
    </source>
</evidence>
<dbReference type="Proteomes" id="UP000290289">
    <property type="component" value="Chromosome 2"/>
</dbReference>
<accession>A0A498KH07</accession>
<proteinExistence type="predicted"/>
<keyword evidence="3" id="KW-1185">Reference proteome</keyword>
<gene>
    <name evidence="2" type="ORF">DVH24_025802</name>
</gene>
<dbReference type="EMBL" id="RDQH01000328">
    <property type="protein sequence ID" value="RXI06666.1"/>
    <property type="molecule type" value="Genomic_DNA"/>
</dbReference>
<dbReference type="Pfam" id="PF21737">
    <property type="entry name" value="DUF6865"/>
    <property type="match status" value="1"/>
</dbReference>
<evidence type="ECO:0000313" key="2">
    <source>
        <dbReference type="EMBL" id="RXI06666.1"/>
    </source>
</evidence>